<feature type="signal peptide" evidence="2">
    <location>
        <begin position="1"/>
        <end position="25"/>
    </location>
</feature>
<accession>A0A7X0H6L0</accession>
<feature type="region of interest" description="Disordered" evidence="1">
    <location>
        <begin position="311"/>
        <end position="343"/>
    </location>
</feature>
<dbReference type="RefSeq" id="WP_184677617.1">
    <property type="nucleotide sequence ID" value="NZ_JACHGY010000001.1"/>
</dbReference>
<comment type="caution">
    <text evidence="3">The sequence shown here is derived from an EMBL/GenBank/DDBJ whole genome shotgun (WGS) entry which is preliminary data.</text>
</comment>
<feature type="chain" id="PRO_5031472388" description="PEP-CTERM protein-sorting domain-containing protein" evidence="2">
    <location>
        <begin position="26"/>
        <end position="859"/>
    </location>
</feature>
<sequence length="859" mass="88606">MQKYRIVKFSTAALLAAVFASESSAQFSIGTKTNEVNTTGATLFRGFFEANAQGNDAIDLDGDGVVTDLSVPTLDNVFGSTFNVQSRGIGSGNGFQELVDLGYNNGAGAAWSSGNYNSNDYATLNSVAATPSSSFTGDVYFDMSAVDVPSAWFVTDTRAGAKWDNSPFDNTGNAPRAGYGNNAIQSNINIFSEGGTGAAGQSQKLKSLTPTGGGGTTLNLNQGNPDAQTLFDTEIAWTPIGVFANYGAQVDSNGSAAGGEGEVRKTTLQHGYVTGRTETGENLGFVARDSGSGTRNGFANSIGVDPSWAGGDNVGQKNGSGDSQFDRLGPEFQPTHKGGSSRMEGTVQNFRLAVGYSGLADGLGSNSRAGDDSVDGDYQLLAVGNDTMADWLNSYVFPKLGTSVANASSNNVVFNGDPNAALAGTPGDFLAQSFALVPAVEALPDTSDTDQFVANGDFSPALSGPGGVYDLDPSLLPTDNITTGYGPTASNGNRYGKYSDRTDISGGGFSVTTYTDGTDGTVGYIANDGTVLTEGGSMFAGNAYADRNAIAGDFDDDGDRDKDDIASMVNAYENSGAKGAAAAVDAFGNTINSRDALAAGDAEASLELLGDFNGDGSFTAEDVRYGADGLFNQGRSGEQLDRKQNFIDVDNASTSGNLFATTLATGKAYAAGDSRGDVAGSGFQARGWAPQGFDGTVDAQDIDYVFDQFVGNSFVTDGVANWADLDEAAGFDLSADMDGDLDVDQDDVTELVTEILGTFFGDANLTGEVDFLDVSIISANFNQTGVGWAQGDFNGDGVVDFLDVSIVSVNFNAGVGAAAEAFASFGIDASSVIPEPTTFVFTALGGLTLIGRRRSSRRA</sequence>
<evidence type="ECO:0008006" key="5">
    <source>
        <dbReference type="Google" id="ProtNLM"/>
    </source>
</evidence>
<reference evidence="3 4" key="1">
    <citation type="submission" date="2020-08" db="EMBL/GenBank/DDBJ databases">
        <title>Genomic Encyclopedia of Type Strains, Phase IV (KMG-IV): sequencing the most valuable type-strain genomes for metagenomic binning, comparative biology and taxonomic classification.</title>
        <authorList>
            <person name="Goeker M."/>
        </authorList>
    </citation>
    <scope>NUCLEOTIDE SEQUENCE [LARGE SCALE GENOMIC DNA]</scope>
    <source>
        <strain evidence="3 4">DSM 103725</strain>
    </source>
</reference>
<evidence type="ECO:0000256" key="2">
    <source>
        <dbReference type="SAM" id="SignalP"/>
    </source>
</evidence>
<protein>
    <recommendedName>
        <fullName evidence="5">PEP-CTERM protein-sorting domain-containing protein</fullName>
    </recommendedName>
</protein>
<dbReference type="InterPro" id="IPR036439">
    <property type="entry name" value="Dockerin_dom_sf"/>
</dbReference>
<dbReference type="Gene3D" id="1.10.1330.10">
    <property type="entry name" value="Dockerin domain"/>
    <property type="match status" value="1"/>
</dbReference>
<dbReference type="EMBL" id="JACHGY010000001">
    <property type="protein sequence ID" value="MBB6430078.1"/>
    <property type="molecule type" value="Genomic_DNA"/>
</dbReference>
<evidence type="ECO:0000313" key="4">
    <source>
        <dbReference type="Proteomes" id="UP000541810"/>
    </source>
</evidence>
<proteinExistence type="predicted"/>
<dbReference type="InterPro" id="IPR018247">
    <property type="entry name" value="EF_Hand_1_Ca_BS"/>
</dbReference>
<name>A0A7X0H6L0_9BACT</name>
<gene>
    <name evidence="3" type="ORF">HNQ40_001884</name>
</gene>
<dbReference type="PROSITE" id="PS00018">
    <property type="entry name" value="EF_HAND_1"/>
    <property type="match status" value="1"/>
</dbReference>
<dbReference type="GO" id="GO:0000272">
    <property type="term" value="P:polysaccharide catabolic process"/>
    <property type="evidence" value="ECO:0007669"/>
    <property type="project" value="InterPro"/>
</dbReference>
<dbReference type="Proteomes" id="UP000541810">
    <property type="component" value="Unassembled WGS sequence"/>
</dbReference>
<dbReference type="AlphaFoldDB" id="A0A7X0H6L0"/>
<organism evidence="3 4">
    <name type="scientific">Algisphaera agarilytica</name>
    <dbReference type="NCBI Taxonomy" id="1385975"/>
    <lineage>
        <taxon>Bacteria</taxon>
        <taxon>Pseudomonadati</taxon>
        <taxon>Planctomycetota</taxon>
        <taxon>Phycisphaerae</taxon>
        <taxon>Phycisphaerales</taxon>
        <taxon>Phycisphaeraceae</taxon>
        <taxon>Algisphaera</taxon>
    </lineage>
</organism>
<keyword evidence="2" id="KW-0732">Signal</keyword>
<evidence type="ECO:0000256" key="1">
    <source>
        <dbReference type="SAM" id="MobiDB-lite"/>
    </source>
</evidence>
<evidence type="ECO:0000313" key="3">
    <source>
        <dbReference type="EMBL" id="MBB6430078.1"/>
    </source>
</evidence>
<dbReference type="SUPFAM" id="SSF63446">
    <property type="entry name" value="Type I dockerin domain"/>
    <property type="match status" value="1"/>
</dbReference>
<keyword evidence="4" id="KW-1185">Reference proteome</keyword>